<keyword evidence="8" id="KW-1185">Reference proteome</keyword>
<dbReference type="InterPro" id="IPR020605">
    <property type="entry name" value="Octanoyltransferase_CS"/>
</dbReference>
<dbReference type="GO" id="GO:0009249">
    <property type="term" value="P:protein lipoylation"/>
    <property type="evidence" value="ECO:0007669"/>
    <property type="project" value="InterPro"/>
</dbReference>
<evidence type="ECO:0000313" key="8">
    <source>
        <dbReference type="Proteomes" id="UP000009027"/>
    </source>
</evidence>
<dbReference type="InterPro" id="IPR045864">
    <property type="entry name" value="aa-tRNA-synth_II/BPL/LPL"/>
</dbReference>
<dbReference type="InterPro" id="IPR000544">
    <property type="entry name" value="Octanoyltransferase"/>
</dbReference>
<evidence type="ECO:0000256" key="2">
    <source>
        <dbReference type="ARBA" id="ARBA00007907"/>
    </source>
</evidence>
<evidence type="ECO:0000313" key="7">
    <source>
        <dbReference type="EMBL" id="CCD21714.1"/>
    </source>
</evidence>
<dbReference type="GO" id="GO:0033819">
    <property type="term" value="F:lipoyl(octanoyl) transferase activity"/>
    <property type="evidence" value="ECO:0007669"/>
    <property type="project" value="UniProtKB-EC"/>
</dbReference>
<dbReference type="PANTHER" id="PTHR10993:SF7">
    <property type="entry name" value="LIPOYLTRANSFERASE 2, MITOCHONDRIAL-RELATED"/>
    <property type="match status" value="1"/>
</dbReference>
<protein>
    <recommendedName>
        <fullName evidence="3">lipoyl(octanoyl) transferase</fullName>
        <ecNumber evidence="3">2.3.1.181</ecNumber>
    </recommendedName>
</protein>
<comment type="pathway">
    <text evidence="1">Protein modification; protein lipoylation via endogenous pathway; protein N(6)-(lipoyl)lysine from octanoyl-[acyl-carrier-protein]: step 1/2.</text>
</comment>
<organism evidence="7 8">
    <name type="scientific">Trypanosoma vivax (strain Y486)</name>
    <dbReference type="NCBI Taxonomy" id="1055687"/>
    <lineage>
        <taxon>Eukaryota</taxon>
        <taxon>Discoba</taxon>
        <taxon>Euglenozoa</taxon>
        <taxon>Kinetoplastea</taxon>
        <taxon>Metakinetoplastina</taxon>
        <taxon>Trypanosomatida</taxon>
        <taxon>Trypanosomatidae</taxon>
        <taxon>Trypanosoma</taxon>
        <taxon>Duttonella</taxon>
    </lineage>
</organism>
<accession>F9WVV2</accession>
<dbReference type="InterPro" id="IPR004143">
    <property type="entry name" value="BPL_LPL_catalytic"/>
</dbReference>
<keyword evidence="7" id="KW-0436">Ligase</keyword>
<evidence type="ECO:0000256" key="1">
    <source>
        <dbReference type="ARBA" id="ARBA00004821"/>
    </source>
</evidence>
<keyword evidence="4" id="KW-0808">Transferase</keyword>
<dbReference type="VEuPathDB" id="TriTrypDB:TvY486_0004460"/>
<dbReference type="PANTHER" id="PTHR10993">
    <property type="entry name" value="OCTANOYLTRANSFERASE"/>
    <property type="match status" value="1"/>
</dbReference>
<evidence type="ECO:0000256" key="3">
    <source>
        <dbReference type="ARBA" id="ARBA00012334"/>
    </source>
</evidence>
<dbReference type="NCBIfam" id="TIGR00214">
    <property type="entry name" value="lipB"/>
    <property type="match status" value="1"/>
</dbReference>
<name>F9WVV2_TRYVY</name>
<dbReference type="SUPFAM" id="SSF55681">
    <property type="entry name" value="Class II aaRS and biotin synthetases"/>
    <property type="match status" value="1"/>
</dbReference>
<dbReference type="UniPathway" id="UPA00538">
    <property type="reaction ID" value="UER00592"/>
</dbReference>
<dbReference type="GO" id="GO:0016874">
    <property type="term" value="F:ligase activity"/>
    <property type="evidence" value="ECO:0007669"/>
    <property type="project" value="UniProtKB-KW"/>
</dbReference>
<proteinExistence type="inferred from homology"/>
<dbReference type="Proteomes" id="UP000009027">
    <property type="component" value="Unassembled WGS sequence"/>
</dbReference>
<evidence type="ECO:0000256" key="4">
    <source>
        <dbReference type="ARBA" id="ARBA00022679"/>
    </source>
</evidence>
<dbReference type="EC" id="2.3.1.181" evidence="3"/>
<evidence type="ECO:0000259" key="6">
    <source>
        <dbReference type="PROSITE" id="PS51733"/>
    </source>
</evidence>
<keyword evidence="5" id="KW-0012">Acyltransferase</keyword>
<dbReference type="PROSITE" id="PS51733">
    <property type="entry name" value="BPL_LPL_CATALYTIC"/>
    <property type="match status" value="1"/>
</dbReference>
<dbReference type="PROSITE" id="PS01313">
    <property type="entry name" value="LIPB"/>
    <property type="match status" value="1"/>
</dbReference>
<gene>
    <name evidence="7" type="ORF">TvY486_0004460</name>
</gene>
<reference evidence="7 8" key="1">
    <citation type="journal article" date="2012" name="Proc. Natl. Acad. Sci. U.S.A.">
        <title>Antigenic diversity is generated by distinct evolutionary mechanisms in African trypanosome species.</title>
        <authorList>
            <person name="Jackson A.P."/>
            <person name="Berry A."/>
            <person name="Aslett M."/>
            <person name="Allison H.C."/>
            <person name="Burton P."/>
            <person name="Vavrova-Anderson J."/>
            <person name="Brown R."/>
            <person name="Browne H."/>
            <person name="Corton N."/>
            <person name="Hauser H."/>
            <person name="Gamble J."/>
            <person name="Gilderthorp R."/>
            <person name="Marcello L."/>
            <person name="McQuillan J."/>
            <person name="Otto T.D."/>
            <person name="Quail M.A."/>
            <person name="Sanders M.J."/>
            <person name="van Tonder A."/>
            <person name="Ginger M.L."/>
            <person name="Field M.C."/>
            <person name="Barry J.D."/>
            <person name="Hertz-Fowler C."/>
            <person name="Berriman M."/>
        </authorList>
    </citation>
    <scope>NUCLEOTIDE SEQUENCE</scope>
    <source>
        <strain evidence="7 8">Y486</strain>
    </source>
</reference>
<comment type="similarity">
    <text evidence="2">Belongs to the LipB family.</text>
</comment>
<sequence>MRVFFLGSRSYHEVLRLQEDIFKIKIDRQMCRLRGDSEVPLVPYTVLLVEHSVPVFTVGRRDTRDGIRANCATEVVSTRRGGGVTFHGPGQVTMYPIVNVQLLWKRSRAANKHRSPIEWFSAVLEQAMIDVAQHYGVPTHRGRVGVWSDQWLDVAPRKLGFIGLQLGNWVSMHGAGFNVCNDLRYFDDIVMCEMPGETATSLVEEMRLRRIDGEAPTAGDVAPLLFKRFVSNLYQDGGSTPPAIVDLSADDGWDLRSHYGVD</sequence>
<evidence type="ECO:0000256" key="5">
    <source>
        <dbReference type="ARBA" id="ARBA00023315"/>
    </source>
</evidence>
<feature type="domain" description="BPL/LPL catalytic" evidence="6">
    <location>
        <begin position="40"/>
        <end position="237"/>
    </location>
</feature>
<dbReference type="Pfam" id="PF21948">
    <property type="entry name" value="LplA-B_cat"/>
    <property type="match status" value="1"/>
</dbReference>
<dbReference type="Gene3D" id="3.30.930.10">
    <property type="entry name" value="Bira Bifunctional Protein, Domain 2"/>
    <property type="match status" value="1"/>
</dbReference>
<dbReference type="AlphaFoldDB" id="F9WVV2"/>
<dbReference type="EMBL" id="CAEX01008157">
    <property type="protein sequence ID" value="CCD21714.1"/>
    <property type="molecule type" value="Genomic_DNA"/>
</dbReference>